<name>A0A3M7M3P2_9PLEO</name>
<dbReference type="Pfam" id="PF05768">
    <property type="entry name" value="Glrx-like"/>
    <property type="match status" value="1"/>
</dbReference>
<comment type="similarity">
    <text evidence="1">Belongs to the glutaredoxin family.</text>
</comment>
<dbReference type="InterPro" id="IPR036249">
    <property type="entry name" value="Thioredoxin-like_sf"/>
</dbReference>
<keyword evidence="1" id="KW-0249">Electron transport</keyword>
<dbReference type="PANTHER" id="PTHR33558">
    <property type="entry name" value="GLUTAREDOXIN-LIKE PROTEIN C5ORF63 HOMOLOG"/>
    <property type="match status" value="1"/>
</dbReference>
<feature type="transmembrane region" description="Helical" evidence="2">
    <location>
        <begin position="31"/>
        <end position="49"/>
    </location>
</feature>
<keyword evidence="2" id="KW-0812">Transmembrane</keyword>
<keyword evidence="2" id="KW-1133">Transmembrane helix</keyword>
<dbReference type="Proteomes" id="UP000265663">
    <property type="component" value="Unassembled WGS sequence"/>
</dbReference>
<dbReference type="InterPro" id="IPR052565">
    <property type="entry name" value="Glutaredoxin-like_YDR286C"/>
</dbReference>
<dbReference type="Gene3D" id="3.40.30.10">
    <property type="entry name" value="Glutaredoxin"/>
    <property type="match status" value="1"/>
</dbReference>
<evidence type="ECO:0000256" key="1">
    <source>
        <dbReference type="RuleBase" id="RU363082"/>
    </source>
</evidence>
<keyword evidence="2" id="KW-0472">Membrane</keyword>
<dbReference type="AlphaFoldDB" id="A0A3M7M3P2"/>
<sequence length="158" mass="18002">MGTSCHRGPCAKLNPDHEAFLFRIHAEARTLIPFCFFLHSLFAAAFYSLNSGSLRIMFRSTSRLLACRVTFFTRTPCGLCDTAKAVVQNVKSKRPLEYHEINVMDPGQEKWKSLYEFDTPVIHIDKAGATETSEASLKLMHRLKEEDVMKLMDQAERS</sequence>
<accession>A0A3M7M3P2</accession>
<evidence type="ECO:0000313" key="3">
    <source>
        <dbReference type="EMBL" id="RMZ69083.1"/>
    </source>
</evidence>
<dbReference type="OrthoDB" id="429967at2759"/>
<dbReference type="EMBL" id="KE747817">
    <property type="protein sequence ID" value="RMZ69083.1"/>
    <property type="molecule type" value="Genomic_DNA"/>
</dbReference>
<dbReference type="InterPro" id="IPR008554">
    <property type="entry name" value="Glutaredoxin-like"/>
</dbReference>
<protein>
    <recommendedName>
        <fullName evidence="1">Glutaredoxin-like protein</fullName>
    </recommendedName>
</protein>
<reference evidence="3 4" key="1">
    <citation type="journal article" date="2014" name="PLoS ONE">
        <title>De novo Genome Assembly of the Fungal Plant Pathogen Pyrenophora semeniperda.</title>
        <authorList>
            <person name="Soliai M.M."/>
            <person name="Meyer S.E."/>
            <person name="Udall J.A."/>
            <person name="Elzinga D.E."/>
            <person name="Hermansen R.A."/>
            <person name="Bodily P.M."/>
            <person name="Hart A.A."/>
            <person name="Coleman C.E."/>
        </authorList>
    </citation>
    <scope>NUCLEOTIDE SEQUENCE [LARGE SCALE GENOMIC DNA]</scope>
    <source>
        <strain evidence="3 4">CCB06</strain>
        <tissue evidence="3">Mycelium</tissue>
    </source>
</reference>
<keyword evidence="4" id="KW-1185">Reference proteome</keyword>
<organism evidence="3 4">
    <name type="scientific">Pyrenophora seminiperda CCB06</name>
    <dbReference type="NCBI Taxonomy" id="1302712"/>
    <lineage>
        <taxon>Eukaryota</taxon>
        <taxon>Fungi</taxon>
        <taxon>Dikarya</taxon>
        <taxon>Ascomycota</taxon>
        <taxon>Pezizomycotina</taxon>
        <taxon>Dothideomycetes</taxon>
        <taxon>Pleosporomycetidae</taxon>
        <taxon>Pleosporales</taxon>
        <taxon>Pleosporineae</taxon>
        <taxon>Pleosporaceae</taxon>
        <taxon>Pyrenophora</taxon>
    </lineage>
</organism>
<proteinExistence type="inferred from homology"/>
<keyword evidence="1" id="KW-0813">Transport</keyword>
<dbReference type="PANTHER" id="PTHR33558:SF1">
    <property type="entry name" value="GLUTAREDOXIN-LIKE PROTEIN C5ORF63 HOMOLOG"/>
    <property type="match status" value="1"/>
</dbReference>
<evidence type="ECO:0000313" key="4">
    <source>
        <dbReference type="Proteomes" id="UP000265663"/>
    </source>
</evidence>
<evidence type="ECO:0000256" key="2">
    <source>
        <dbReference type="SAM" id="Phobius"/>
    </source>
</evidence>
<gene>
    <name evidence="3" type="ORF">GMOD_00002997</name>
</gene>
<dbReference type="SUPFAM" id="SSF52833">
    <property type="entry name" value="Thioredoxin-like"/>
    <property type="match status" value="1"/>
</dbReference>